<comment type="caution">
    <text evidence="11">The sequence shown here is derived from an EMBL/GenBank/DDBJ whole genome shotgun (WGS) entry which is preliminary data.</text>
</comment>
<evidence type="ECO:0000256" key="4">
    <source>
        <dbReference type="ARBA" id="ARBA00022475"/>
    </source>
</evidence>
<feature type="transmembrane region" description="Helical" evidence="9">
    <location>
        <begin position="132"/>
        <end position="150"/>
    </location>
</feature>
<feature type="transmembrane region" description="Helical" evidence="9">
    <location>
        <begin position="28"/>
        <end position="46"/>
    </location>
</feature>
<feature type="transmembrane region" description="Helical" evidence="9">
    <location>
        <begin position="187"/>
        <end position="206"/>
    </location>
</feature>
<dbReference type="InterPro" id="IPR035906">
    <property type="entry name" value="MetI-like_sf"/>
</dbReference>
<evidence type="ECO:0000256" key="8">
    <source>
        <dbReference type="ARBA" id="ARBA00023136"/>
    </source>
</evidence>
<evidence type="ECO:0000259" key="10">
    <source>
        <dbReference type="PROSITE" id="PS50928"/>
    </source>
</evidence>
<dbReference type="GO" id="GO:0006865">
    <property type="term" value="P:amino acid transport"/>
    <property type="evidence" value="ECO:0007669"/>
    <property type="project" value="UniProtKB-KW"/>
</dbReference>
<dbReference type="InterPro" id="IPR010065">
    <property type="entry name" value="AA_ABC_transptr_permease_3TM"/>
</dbReference>
<dbReference type="GO" id="GO:0043190">
    <property type="term" value="C:ATP-binding cassette (ABC) transporter complex"/>
    <property type="evidence" value="ECO:0007669"/>
    <property type="project" value="InterPro"/>
</dbReference>
<evidence type="ECO:0000313" key="12">
    <source>
        <dbReference type="Proteomes" id="UP000077098"/>
    </source>
</evidence>
<evidence type="ECO:0000256" key="2">
    <source>
        <dbReference type="ARBA" id="ARBA00010072"/>
    </source>
</evidence>
<keyword evidence="6" id="KW-0029">Amino-acid transport</keyword>
<proteinExistence type="inferred from homology"/>
<evidence type="ECO:0000256" key="3">
    <source>
        <dbReference type="ARBA" id="ARBA00022448"/>
    </source>
</evidence>
<reference evidence="11 12" key="1">
    <citation type="submission" date="2016-05" db="EMBL/GenBank/DDBJ databases">
        <authorList>
            <person name="Lavstsen T."/>
            <person name="Jespersen J.S."/>
        </authorList>
    </citation>
    <scope>NUCLEOTIDE SEQUENCE [LARGE SCALE GENOMIC DNA]</scope>
    <source>
        <strain evidence="11 12">KCJ1736</strain>
    </source>
</reference>
<dbReference type="InterPro" id="IPR043429">
    <property type="entry name" value="ArtM/GltK/GlnP/TcyL/YhdX-like"/>
</dbReference>
<feature type="transmembrane region" description="Helical" evidence="9">
    <location>
        <begin position="100"/>
        <end position="120"/>
    </location>
</feature>
<keyword evidence="4" id="KW-1003">Cell membrane</keyword>
<keyword evidence="5 9" id="KW-0812">Transmembrane</keyword>
<keyword evidence="7 9" id="KW-1133">Transmembrane helix</keyword>
<dbReference type="PANTHER" id="PTHR30614:SF37">
    <property type="entry name" value="AMINO-ACID ABC TRANSPORTER PERMEASE PROTEIN YHDX-RELATED"/>
    <property type="match status" value="1"/>
</dbReference>
<dbReference type="PANTHER" id="PTHR30614">
    <property type="entry name" value="MEMBRANE COMPONENT OF AMINO ACID ABC TRANSPORTER"/>
    <property type="match status" value="1"/>
</dbReference>
<dbReference type="AlphaFoldDB" id="A0A176XEQ0"/>
<feature type="transmembrane region" description="Helical" evidence="9">
    <location>
        <begin position="368"/>
        <end position="389"/>
    </location>
</feature>
<evidence type="ECO:0000256" key="9">
    <source>
        <dbReference type="RuleBase" id="RU363032"/>
    </source>
</evidence>
<dbReference type="RefSeq" id="WP_063948934.1">
    <property type="nucleotide sequence ID" value="NZ_CP072308.1"/>
</dbReference>
<dbReference type="PROSITE" id="PS50928">
    <property type="entry name" value="ABC_TM1"/>
    <property type="match status" value="1"/>
</dbReference>
<feature type="transmembrane region" description="Helical" evidence="9">
    <location>
        <begin position="267"/>
        <end position="286"/>
    </location>
</feature>
<evidence type="ECO:0000256" key="1">
    <source>
        <dbReference type="ARBA" id="ARBA00004429"/>
    </source>
</evidence>
<sequence length="398" mass="43206">MAGNAVSSQRSRAQSASSLIYDPRIRGIFYQVLTVVILTAFVWVIVTNTIHNLQRANISSGFGFLDGRAGFDIGQSLIAYTSDATYGRALVVGILNTIQVAFFGIIAASIIGFIVGIARLSNNWLISKLAQAYVEIFRNIPPLLVIFFWYKGVISVLPQARESLELPLGSYLNNRGFFFPKPLWGDGIWLVPAALLVAIVISVFIYRWAKARQERTGQQFRTGITLTLLIIGLPLATFLAIGAPLTFDYPIAGRFNLSGGAVVAPEFMSLFLALSFYTASFIAEIVRGGIKAVAKGQTEAADALGLRSSTTTRLIVVPQAMRIIIPPLTSQFLNLTKNSSLAVAVGFADIVSVGGTILNQTGQAVEVVAIWLVIYLSLSLFTALVMNWFNAKMALVER</sequence>
<dbReference type="SUPFAM" id="SSF161098">
    <property type="entry name" value="MetI-like"/>
    <property type="match status" value="2"/>
</dbReference>
<comment type="similarity">
    <text evidence="2">Belongs to the binding-protein-dependent transport system permease family. HisMQ subfamily.</text>
</comment>
<evidence type="ECO:0000256" key="5">
    <source>
        <dbReference type="ARBA" id="ARBA00022692"/>
    </source>
</evidence>
<keyword evidence="8 9" id="KW-0472">Membrane</keyword>
<dbReference type="NCBIfam" id="TIGR01726">
    <property type="entry name" value="HEQRo_perm_3TM"/>
    <property type="match status" value="1"/>
</dbReference>
<organism evidence="11 12">
    <name type="scientific">Agrobacterium tumefaciens</name>
    <dbReference type="NCBI Taxonomy" id="358"/>
    <lineage>
        <taxon>Bacteria</taxon>
        <taxon>Pseudomonadati</taxon>
        <taxon>Pseudomonadota</taxon>
        <taxon>Alphaproteobacteria</taxon>
        <taxon>Hyphomicrobiales</taxon>
        <taxon>Rhizobiaceae</taxon>
        <taxon>Rhizobium/Agrobacterium group</taxon>
        <taxon>Agrobacterium</taxon>
        <taxon>Agrobacterium tumefaciens complex</taxon>
    </lineage>
</organism>
<evidence type="ECO:0000313" key="11">
    <source>
        <dbReference type="EMBL" id="OAE47158.1"/>
    </source>
</evidence>
<protein>
    <submittedName>
        <fullName evidence="11">Amino acid ABC transporter permease</fullName>
    </submittedName>
</protein>
<dbReference type="Pfam" id="PF00528">
    <property type="entry name" value="BPD_transp_1"/>
    <property type="match status" value="1"/>
</dbReference>
<dbReference type="EMBL" id="LXPS01000011">
    <property type="protein sequence ID" value="OAE47158.1"/>
    <property type="molecule type" value="Genomic_DNA"/>
</dbReference>
<feature type="transmembrane region" description="Helical" evidence="9">
    <location>
        <begin position="226"/>
        <end position="247"/>
    </location>
</feature>
<dbReference type="InterPro" id="IPR000515">
    <property type="entry name" value="MetI-like"/>
</dbReference>
<evidence type="ECO:0000256" key="6">
    <source>
        <dbReference type="ARBA" id="ARBA00022970"/>
    </source>
</evidence>
<evidence type="ECO:0000256" key="7">
    <source>
        <dbReference type="ARBA" id="ARBA00022989"/>
    </source>
</evidence>
<accession>A0A176XEQ0</accession>
<dbReference type="CDD" id="cd06261">
    <property type="entry name" value="TM_PBP2"/>
    <property type="match status" value="1"/>
</dbReference>
<dbReference type="Proteomes" id="UP000077098">
    <property type="component" value="Unassembled WGS sequence"/>
</dbReference>
<dbReference type="GO" id="GO:0022857">
    <property type="term" value="F:transmembrane transporter activity"/>
    <property type="evidence" value="ECO:0007669"/>
    <property type="project" value="InterPro"/>
</dbReference>
<keyword evidence="3 9" id="KW-0813">Transport</keyword>
<dbReference type="Gene3D" id="1.10.3720.10">
    <property type="entry name" value="MetI-like"/>
    <property type="match status" value="2"/>
</dbReference>
<gene>
    <name evidence="11" type="ORF">A7J57_14065</name>
</gene>
<feature type="domain" description="ABC transmembrane type-1" evidence="10">
    <location>
        <begin position="94"/>
        <end position="386"/>
    </location>
</feature>
<name>A0A176XEQ0_AGRTU</name>
<feature type="transmembrane region" description="Helical" evidence="9">
    <location>
        <begin position="341"/>
        <end position="362"/>
    </location>
</feature>
<comment type="subcellular location">
    <subcellularLocation>
        <location evidence="1">Cell inner membrane</location>
        <topology evidence="1">Multi-pass membrane protein</topology>
    </subcellularLocation>
    <subcellularLocation>
        <location evidence="9">Cell membrane</location>
        <topology evidence="9">Multi-pass membrane protein</topology>
    </subcellularLocation>
</comment>